<reference evidence="14 15" key="1">
    <citation type="submission" date="2019-12" db="EMBL/GenBank/DDBJ databases">
        <authorList>
            <person name="Alioto T."/>
            <person name="Alioto T."/>
            <person name="Gomez Garrido J."/>
        </authorList>
    </citation>
    <scope>NUCLEOTIDE SEQUENCE [LARGE SCALE GENOMIC DNA]</scope>
</reference>
<dbReference type="Gramene" id="OE9A004419T1">
    <property type="protein sequence ID" value="OE9A004419C1"/>
    <property type="gene ID" value="OE9A004419"/>
</dbReference>
<evidence type="ECO:0000313" key="15">
    <source>
        <dbReference type="Proteomes" id="UP000594638"/>
    </source>
</evidence>
<dbReference type="Pfam" id="PF23472">
    <property type="entry name" value="LysM2_CERK1_LYK3_4_5"/>
    <property type="match status" value="1"/>
</dbReference>
<dbReference type="PANTHER" id="PTHR45927:SF5">
    <property type="entry name" value="PROTEIN KINASE DOMAIN-CONTAINING PROTEIN"/>
    <property type="match status" value="1"/>
</dbReference>
<dbReference type="Gene3D" id="3.30.200.20">
    <property type="entry name" value="Phosphorylase Kinase, domain 1"/>
    <property type="match status" value="1"/>
</dbReference>
<dbReference type="SUPFAM" id="SSF56112">
    <property type="entry name" value="Protein kinase-like (PK-like)"/>
    <property type="match status" value="1"/>
</dbReference>
<dbReference type="Proteomes" id="UP000594638">
    <property type="component" value="Unassembled WGS sequence"/>
</dbReference>
<proteinExistence type="predicted"/>
<dbReference type="FunFam" id="1.10.510.10:FF:000468">
    <property type="entry name" value="PTI1-like tyrosine-protein kinase 3"/>
    <property type="match status" value="1"/>
</dbReference>
<evidence type="ECO:0000256" key="1">
    <source>
        <dbReference type="ARBA" id="ARBA00004162"/>
    </source>
</evidence>
<dbReference type="GO" id="GO:0005886">
    <property type="term" value="C:plasma membrane"/>
    <property type="evidence" value="ECO:0007669"/>
    <property type="project" value="UniProtKB-SubCell"/>
</dbReference>
<dbReference type="Pfam" id="PF23446">
    <property type="entry name" value="LysM1_NFP_LYK"/>
    <property type="match status" value="1"/>
</dbReference>
<evidence type="ECO:0000256" key="10">
    <source>
        <dbReference type="SAM" id="Phobius"/>
    </source>
</evidence>
<dbReference type="PROSITE" id="PS51782">
    <property type="entry name" value="LYSM"/>
    <property type="match status" value="1"/>
</dbReference>
<evidence type="ECO:0000256" key="9">
    <source>
        <dbReference type="ARBA" id="ARBA00023157"/>
    </source>
</evidence>
<sequence length="635" mass="70510">MSNGLLGFFIVFNFFLSSSLAQQNYSENLALQCNNTDSTGPSSAFLYTCNGAKSSCKAFLLFRTRPPYVSVSSISNLTSSDPLEFALLNNISISDTLPPNQDVVVPITCSCSGQYYQANTSYVSQVVDDTYFTIANNTYQGLTTCNALMRENQIGELDLYPGLKLQVPLRCACPTNEQIVNGTKFLLTYLVTWKDEVPAISRRFNVSNGSLVDANGFSDKNSCIYPFTTILIPLPTEPLSSQIRTYHQTFLSNPSPVTPQKKHKRSSKGLHVGIGTGASFAVFCFVLSLGFFYHRKKRSNEGTSNGRQGKKLRKLQEQILDKVAGIEEMLKIYSFEELDAAAGNYIALKKLSNSVHCGVLRGKSVAIKKTSTDVTKEIEILSKISHFNLISLYGVCEHDGDFYLVYEFMENGSLKEWLHKENRSHVQSWNYLIRIALDVANGLHYLHNFSSPAYVHGDINSCNILLNGDLRAKIANFSLARLAQRERNGNSITRCVFGAKGYMAPEYLRDGNMTPKIDVYAFGVVLLELITGKEAVFVENGEEVFLSATIMSAVDGISANAEIEDLIDPRLQVKNSLGFIIDQTELAVRLVKLSFSCLAREPENRLSMAEVVSALMKIQLDVQNSESYSIEVELH</sequence>
<gene>
    <name evidence="14" type="ORF">OLEA9_A004419</name>
</gene>
<dbReference type="GO" id="GO:0005524">
    <property type="term" value="F:ATP binding"/>
    <property type="evidence" value="ECO:0007669"/>
    <property type="project" value="UniProtKB-KW"/>
</dbReference>
<feature type="transmembrane region" description="Helical" evidence="10">
    <location>
        <begin position="270"/>
        <end position="293"/>
    </location>
</feature>
<dbReference type="Gene3D" id="1.10.510.10">
    <property type="entry name" value="Transferase(Phosphotransferase) domain 1"/>
    <property type="match status" value="1"/>
</dbReference>
<dbReference type="GO" id="GO:0051707">
    <property type="term" value="P:response to other organism"/>
    <property type="evidence" value="ECO:0007669"/>
    <property type="project" value="UniProtKB-ARBA"/>
</dbReference>
<dbReference type="PANTHER" id="PTHR45927">
    <property type="entry name" value="LYSM-DOMAIN RECEPTOR-LIKE KINASE-RELATED"/>
    <property type="match status" value="1"/>
</dbReference>
<evidence type="ECO:0000256" key="7">
    <source>
        <dbReference type="ARBA" id="ARBA00022989"/>
    </source>
</evidence>
<dbReference type="GO" id="GO:0004672">
    <property type="term" value="F:protein kinase activity"/>
    <property type="evidence" value="ECO:0007669"/>
    <property type="project" value="InterPro"/>
</dbReference>
<feature type="signal peptide" evidence="11">
    <location>
        <begin position="1"/>
        <end position="21"/>
    </location>
</feature>
<keyword evidence="7 10" id="KW-1133">Transmembrane helix</keyword>
<keyword evidence="8 10" id="KW-0472">Membrane</keyword>
<keyword evidence="5" id="KW-0547">Nucleotide-binding</keyword>
<accession>A0A8S0V997</accession>
<evidence type="ECO:0000259" key="12">
    <source>
        <dbReference type="PROSITE" id="PS50011"/>
    </source>
</evidence>
<evidence type="ECO:0000259" key="13">
    <source>
        <dbReference type="PROSITE" id="PS51782"/>
    </source>
</evidence>
<evidence type="ECO:0000256" key="2">
    <source>
        <dbReference type="ARBA" id="ARBA00022475"/>
    </source>
</evidence>
<feature type="domain" description="LysM" evidence="13">
    <location>
        <begin position="187"/>
        <end position="232"/>
    </location>
</feature>
<dbReference type="InterPro" id="IPR018392">
    <property type="entry name" value="LysM"/>
</dbReference>
<comment type="subcellular location">
    <subcellularLocation>
        <location evidence="1">Cell membrane</location>
        <topology evidence="1">Single-pass membrane protein</topology>
    </subcellularLocation>
</comment>
<protein>
    <submittedName>
        <fullName evidence="14">LYK5-like</fullName>
    </submittedName>
</protein>
<organism evidence="14 15">
    <name type="scientific">Olea europaea subsp. europaea</name>
    <dbReference type="NCBI Taxonomy" id="158383"/>
    <lineage>
        <taxon>Eukaryota</taxon>
        <taxon>Viridiplantae</taxon>
        <taxon>Streptophyta</taxon>
        <taxon>Embryophyta</taxon>
        <taxon>Tracheophyta</taxon>
        <taxon>Spermatophyta</taxon>
        <taxon>Magnoliopsida</taxon>
        <taxon>eudicotyledons</taxon>
        <taxon>Gunneridae</taxon>
        <taxon>Pentapetalae</taxon>
        <taxon>asterids</taxon>
        <taxon>lamiids</taxon>
        <taxon>Lamiales</taxon>
        <taxon>Oleaceae</taxon>
        <taxon>Oleeae</taxon>
        <taxon>Olea</taxon>
    </lineage>
</organism>
<keyword evidence="6" id="KW-0067">ATP-binding</keyword>
<evidence type="ECO:0000256" key="11">
    <source>
        <dbReference type="SAM" id="SignalP"/>
    </source>
</evidence>
<dbReference type="InterPro" id="IPR056561">
    <property type="entry name" value="NFP_LYK_LysM1"/>
</dbReference>
<keyword evidence="3 10" id="KW-0812">Transmembrane</keyword>
<evidence type="ECO:0000256" key="4">
    <source>
        <dbReference type="ARBA" id="ARBA00022729"/>
    </source>
</evidence>
<keyword evidence="9" id="KW-1015">Disulfide bond</keyword>
<dbReference type="InterPro" id="IPR001245">
    <property type="entry name" value="Ser-Thr/Tyr_kinase_cat_dom"/>
</dbReference>
<feature type="chain" id="PRO_5035900343" evidence="11">
    <location>
        <begin position="22"/>
        <end position="635"/>
    </location>
</feature>
<dbReference type="Pfam" id="PF23473">
    <property type="entry name" value="LysM3_LYK4_5"/>
    <property type="match status" value="1"/>
</dbReference>
<evidence type="ECO:0000313" key="14">
    <source>
        <dbReference type="EMBL" id="CAA3026762.1"/>
    </source>
</evidence>
<keyword evidence="4 11" id="KW-0732">Signal</keyword>
<evidence type="ECO:0000256" key="5">
    <source>
        <dbReference type="ARBA" id="ARBA00022741"/>
    </source>
</evidence>
<keyword evidence="15" id="KW-1185">Reference proteome</keyword>
<feature type="domain" description="Protein kinase" evidence="12">
    <location>
        <begin position="318"/>
        <end position="620"/>
    </location>
</feature>
<dbReference type="Pfam" id="PF07714">
    <property type="entry name" value="PK_Tyr_Ser-Thr"/>
    <property type="match status" value="1"/>
</dbReference>
<dbReference type="InterPro" id="IPR056563">
    <property type="entry name" value="LysM3_LYK4_5"/>
</dbReference>
<name>A0A8S0V997_OLEEU</name>
<dbReference type="InterPro" id="IPR000719">
    <property type="entry name" value="Prot_kinase_dom"/>
</dbReference>
<dbReference type="EMBL" id="CACTIH010009177">
    <property type="protein sequence ID" value="CAA3026762.1"/>
    <property type="molecule type" value="Genomic_DNA"/>
</dbReference>
<evidence type="ECO:0000256" key="8">
    <source>
        <dbReference type="ARBA" id="ARBA00023136"/>
    </source>
</evidence>
<dbReference type="InterPro" id="IPR052611">
    <property type="entry name" value="Plant_RLK_LysM"/>
</dbReference>
<comment type="caution">
    <text evidence="14">The sequence shown here is derived from an EMBL/GenBank/DDBJ whole genome shotgun (WGS) entry which is preliminary data.</text>
</comment>
<evidence type="ECO:0000256" key="3">
    <source>
        <dbReference type="ARBA" id="ARBA00022692"/>
    </source>
</evidence>
<evidence type="ECO:0000256" key="6">
    <source>
        <dbReference type="ARBA" id="ARBA00022840"/>
    </source>
</evidence>
<dbReference type="AlphaFoldDB" id="A0A8S0V997"/>
<dbReference type="InterPro" id="IPR011009">
    <property type="entry name" value="Kinase-like_dom_sf"/>
</dbReference>
<dbReference type="OrthoDB" id="4062651at2759"/>
<keyword evidence="2" id="KW-1003">Cell membrane</keyword>
<dbReference type="InterPro" id="IPR056562">
    <property type="entry name" value="LysM2_CERK1_LYK3_4_5"/>
</dbReference>
<dbReference type="PROSITE" id="PS50011">
    <property type="entry name" value="PROTEIN_KINASE_DOM"/>
    <property type="match status" value="1"/>
</dbReference>